<gene>
    <name evidence="4" type="ORF">HYPSUDRAFT_209558</name>
</gene>
<keyword evidence="5" id="KW-1185">Reference proteome</keyword>
<dbReference type="PROSITE" id="PS00678">
    <property type="entry name" value="WD_REPEATS_1"/>
    <property type="match status" value="1"/>
</dbReference>
<dbReference type="InterPro" id="IPR015943">
    <property type="entry name" value="WD40/YVTN_repeat-like_dom_sf"/>
</dbReference>
<feature type="repeat" description="WD" evidence="3">
    <location>
        <begin position="1"/>
        <end position="34"/>
    </location>
</feature>
<evidence type="ECO:0000256" key="1">
    <source>
        <dbReference type="ARBA" id="ARBA00022574"/>
    </source>
</evidence>
<dbReference type="SUPFAM" id="SSF63829">
    <property type="entry name" value="Calcium-dependent phosphotriesterase"/>
    <property type="match status" value="1"/>
</dbReference>
<dbReference type="AlphaFoldDB" id="A0A0D2KG06"/>
<protein>
    <submittedName>
        <fullName evidence="4">Uncharacterized protein</fullName>
    </submittedName>
</protein>
<proteinExistence type="predicted"/>
<organism evidence="4 5">
    <name type="scientific">Hypholoma sublateritium (strain FD-334 SS-4)</name>
    <dbReference type="NCBI Taxonomy" id="945553"/>
    <lineage>
        <taxon>Eukaryota</taxon>
        <taxon>Fungi</taxon>
        <taxon>Dikarya</taxon>
        <taxon>Basidiomycota</taxon>
        <taxon>Agaricomycotina</taxon>
        <taxon>Agaricomycetes</taxon>
        <taxon>Agaricomycetidae</taxon>
        <taxon>Agaricales</taxon>
        <taxon>Agaricineae</taxon>
        <taxon>Strophariaceae</taxon>
        <taxon>Hypholoma</taxon>
    </lineage>
</organism>
<evidence type="ECO:0000313" key="4">
    <source>
        <dbReference type="EMBL" id="KJA13417.1"/>
    </source>
</evidence>
<dbReference type="OrthoDB" id="2654453at2759"/>
<evidence type="ECO:0000313" key="5">
    <source>
        <dbReference type="Proteomes" id="UP000054270"/>
    </source>
</evidence>
<dbReference type="Proteomes" id="UP000054270">
    <property type="component" value="Unassembled WGS sequence"/>
</dbReference>
<dbReference type="PROSITE" id="PS50082">
    <property type="entry name" value="WD_REPEATS_2"/>
    <property type="match status" value="1"/>
</dbReference>
<sequence>MAVDITSTSVRVVTGTRDKCIQVWEFDSTTHKLTTVFSRAHGVERDMVPKALAFDKGPQKDVLIFGFYDGGLYRCSGSDGKIISRRQLGAQIGNAAVDIERSICVVDNVANGFDIYRLDTGGFLRTLEVGKPTKTYAKGVVFANLSNAIIAGSDHGRIYIFDRKSGLVLAKIKHSRTGGVETISAHDNVDGSVLIASASITARSENARYVFGNGPHRRSGKVLEVSYVAYAYEKTGKPYRWNNSDEIGVTVKSAIISEQALRDYIREVITKESTGWNLGPTADQEAVKTKEGDILQEVIGDNIVRDLEEKEVHQSSVRLGGDDGFRIVLRM</sequence>
<dbReference type="EMBL" id="KN817743">
    <property type="protein sequence ID" value="KJA13417.1"/>
    <property type="molecule type" value="Genomic_DNA"/>
</dbReference>
<dbReference type="InterPro" id="IPR019775">
    <property type="entry name" value="WD40_repeat_CS"/>
</dbReference>
<name>A0A0D2KG06_HYPSF</name>
<accession>A0A0D2KG06</accession>
<dbReference type="InterPro" id="IPR001680">
    <property type="entry name" value="WD40_rpt"/>
</dbReference>
<dbReference type="Gene3D" id="2.130.10.10">
    <property type="entry name" value="YVTN repeat-like/Quinoprotein amine dehydrogenase"/>
    <property type="match status" value="1"/>
</dbReference>
<keyword evidence="1 3" id="KW-0853">WD repeat</keyword>
<dbReference type="STRING" id="945553.A0A0D2KG06"/>
<reference evidence="5" key="1">
    <citation type="submission" date="2014-04" db="EMBL/GenBank/DDBJ databases">
        <title>Evolutionary Origins and Diversification of the Mycorrhizal Mutualists.</title>
        <authorList>
            <consortium name="DOE Joint Genome Institute"/>
            <consortium name="Mycorrhizal Genomics Consortium"/>
            <person name="Kohler A."/>
            <person name="Kuo A."/>
            <person name="Nagy L.G."/>
            <person name="Floudas D."/>
            <person name="Copeland A."/>
            <person name="Barry K.W."/>
            <person name="Cichocki N."/>
            <person name="Veneault-Fourrey C."/>
            <person name="LaButti K."/>
            <person name="Lindquist E.A."/>
            <person name="Lipzen A."/>
            <person name="Lundell T."/>
            <person name="Morin E."/>
            <person name="Murat C."/>
            <person name="Riley R."/>
            <person name="Ohm R."/>
            <person name="Sun H."/>
            <person name="Tunlid A."/>
            <person name="Henrissat B."/>
            <person name="Grigoriev I.V."/>
            <person name="Hibbett D.S."/>
            <person name="Martin F."/>
        </authorList>
    </citation>
    <scope>NUCLEOTIDE SEQUENCE [LARGE SCALE GENOMIC DNA]</scope>
    <source>
        <strain evidence="5">FD-334 SS-4</strain>
    </source>
</reference>
<evidence type="ECO:0000256" key="3">
    <source>
        <dbReference type="PROSITE-ProRule" id="PRU00221"/>
    </source>
</evidence>
<keyword evidence="2" id="KW-0677">Repeat</keyword>
<evidence type="ECO:0000256" key="2">
    <source>
        <dbReference type="ARBA" id="ARBA00022737"/>
    </source>
</evidence>